<dbReference type="CDD" id="cd03811">
    <property type="entry name" value="GT4_GT28_WabH-like"/>
    <property type="match status" value="1"/>
</dbReference>
<feature type="domain" description="Glycosyl transferase family 1" evidence="1">
    <location>
        <begin position="190"/>
        <end position="339"/>
    </location>
</feature>
<reference evidence="3 4" key="1">
    <citation type="submission" date="2018-08" db="EMBL/GenBank/DDBJ databases">
        <title>A genome reference for cultivated species of the human gut microbiota.</title>
        <authorList>
            <person name="Zou Y."/>
            <person name="Xue W."/>
            <person name="Luo G."/>
        </authorList>
    </citation>
    <scope>NUCLEOTIDE SEQUENCE [LARGE SCALE GENOMIC DNA]</scope>
    <source>
        <strain evidence="3 4">AF14-26</strain>
    </source>
</reference>
<keyword evidence="3" id="KW-0808">Transferase</keyword>
<evidence type="ECO:0000259" key="2">
    <source>
        <dbReference type="Pfam" id="PF13439"/>
    </source>
</evidence>
<dbReference type="InterPro" id="IPR050194">
    <property type="entry name" value="Glycosyltransferase_grp1"/>
</dbReference>
<dbReference type="AlphaFoldDB" id="A0A412XYJ8"/>
<protein>
    <submittedName>
        <fullName evidence="3">Glycosyltransferase</fullName>
    </submittedName>
</protein>
<gene>
    <name evidence="3" type="ORF">DWW08_16715</name>
</gene>
<dbReference type="SUPFAM" id="SSF53756">
    <property type="entry name" value="UDP-Glycosyltransferase/glycogen phosphorylase"/>
    <property type="match status" value="1"/>
</dbReference>
<dbReference type="PANTHER" id="PTHR45947:SF3">
    <property type="entry name" value="SULFOQUINOVOSYL TRANSFERASE SQD2"/>
    <property type="match status" value="1"/>
</dbReference>
<organism evidence="3 4">
    <name type="scientific">Bacteroides fragilis</name>
    <dbReference type="NCBI Taxonomy" id="817"/>
    <lineage>
        <taxon>Bacteria</taxon>
        <taxon>Pseudomonadati</taxon>
        <taxon>Bacteroidota</taxon>
        <taxon>Bacteroidia</taxon>
        <taxon>Bacteroidales</taxon>
        <taxon>Bacteroidaceae</taxon>
        <taxon>Bacteroides</taxon>
    </lineage>
</organism>
<proteinExistence type="predicted"/>
<name>A0A412XYJ8_BACFG</name>
<comment type="caution">
    <text evidence="3">The sequence shown here is derived from an EMBL/GenBank/DDBJ whole genome shotgun (WGS) entry which is preliminary data.</text>
</comment>
<sequence>MLSHKKKIAFFFPSFHVGGVEKVFITYANKLIEDDYYEVLIFVCKKEGELLSLVNTSIIVVSLNKRLGLCWLPLLYNLKAYSPDVLIAGPDFPNIVALILVRLFRLKIKLLITQHNYYNIESISLGWYGKLLPLFIRFFYRFSDRVISVSDGITGFLCCHNVPMEKITRIYNPIDIKLINLRAQETTEFELPSKYILFVGRLCPVKNLSLLLDAFELISASYTDLNLVIIGSGELNREYQNKKTNQNVFFLGALSNPYPYISKAELIVLSSFSESFSLVVAEALALGTNIVSTPTLGPMEILENGKYGFIYDEFENPNKFASFIMKAINNPLNSEFLKERALVFDIGYIIKQLKDSF</sequence>
<dbReference type="EMBL" id="QRZH01000016">
    <property type="protein sequence ID" value="RGV50400.1"/>
    <property type="molecule type" value="Genomic_DNA"/>
</dbReference>
<dbReference type="PANTHER" id="PTHR45947">
    <property type="entry name" value="SULFOQUINOVOSYL TRANSFERASE SQD2"/>
    <property type="match status" value="1"/>
</dbReference>
<dbReference type="InterPro" id="IPR001296">
    <property type="entry name" value="Glyco_trans_1"/>
</dbReference>
<dbReference type="GO" id="GO:0016757">
    <property type="term" value="F:glycosyltransferase activity"/>
    <property type="evidence" value="ECO:0007669"/>
    <property type="project" value="InterPro"/>
</dbReference>
<dbReference type="Pfam" id="PF13439">
    <property type="entry name" value="Glyco_transf_4"/>
    <property type="match status" value="1"/>
</dbReference>
<dbReference type="RefSeq" id="WP_122143142.1">
    <property type="nucleotide sequence ID" value="NZ_JAFKPL010000003.1"/>
</dbReference>
<evidence type="ECO:0000259" key="1">
    <source>
        <dbReference type="Pfam" id="PF00534"/>
    </source>
</evidence>
<evidence type="ECO:0000313" key="3">
    <source>
        <dbReference type="EMBL" id="RGV50400.1"/>
    </source>
</evidence>
<accession>A0A412XYJ8</accession>
<dbReference type="Pfam" id="PF00534">
    <property type="entry name" value="Glycos_transf_1"/>
    <property type="match status" value="1"/>
</dbReference>
<dbReference type="Proteomes" id="UP000286270">
    <property type="component" value="Unassembled WGS sequence"/>
</dbReference>
<evidence type="ECO:0000313" key="4">
    <source>
        <dbReference type="Proteomes" id="UP000286270"/>
    </source>
</evidence>
<feature type="domain" description="Glycosyltransferase subfamily 4-like N-terminal" evidence="2">
    <location>
        <begin position="17"/>
        <end position="177"/>
    </location>
</feature>
<dbReference type="Gene3D" id="3.40.50.2000">
    <property type="entry name" value="Glycogen Phosphorylase B"/>
    <property type="match status" value="2"/>
</dbReference>
<dbReference type="InterPro" id="IPR028098">
    <property type="entry name" value="Glyco_trans_4-like_N"/>
</dbReference>